<evidence type="ECO:0000313" key="25">
    <source>
        <dbReference type="EMBL" id="QNA42885.1"/>
    </source>
</evidence>
<keyword evidence="9 22" id="KW-0436">Ligase</keyword>
<reference evidence="26" key="1">
    <citation type="submission" date="2020-08" db="EMBL/GenBank/DDBJ databases">
        <title>Lacibacter sp. S13-6-6 genome sequencing.</title>
        <authorList>
            <person name="Jin L."/>
        </authorList>
    </citation>
    <scope>NUCLEOTIDE SEQUENCE [LARGE SCALE GENOMIC DNA]</scope>
    <source>
        <strain evidence="26">S13-6-6</strain>
    </source>
</reference>
<evidence type="ECO:0000256" key="5">
    <source>
        <dbReference type="ARBA" id="ARBA00008276"/>
    </source>
</evidence>
<comment type="catalytic activity">
    <reaction evidence="21">
        <text>7,8-dihydropteroate + L-glutamate + ATP = 7,8-dihydrofolate + ADP + phosphate + H(+)</text>
        <dbReference type="Rhea" id="RHEA:23584"/>
        <dbReference type="ChEBI" id="CHEBI:15378"/>
        <dbReference type="ChEBI" id="CHEBI:17839"/>
        <dbReference type="ChEBI" id="CHEBI:29985"/>
        <dbReference type="ChEBI" id="CHEBI:30616"/>
        <dbReference type="ChEBI" id="CHEBI:43474"/>
        <dbReference type="ChEBI" id="CHEBI:57451"/>
        <dbReference type="ChEBI" id="CHEBI:456216"/>
        <dbReference type="EC" id="6.3.2.12"/>
    </reaction>
</comment>
<dbReference type="Gene3D" id="3.90.190.20">
    <property type="entry name" value="Mur ligase, C-terminal domain"/>
    <property type="match status" value="1"/>
</dbReference>
<dbReference type="Gene3D" id="3.40.1190.10">
    <property type="entry name" value="Mur-like, catalytic domain"/>
    <property type="match status" value="1"/>
</dbReference>
<evidence type="ECO:0000256" key="18">
    <source>
        <dbReference type="ARBA" id="ARBA00047493"/>
    </source>
</evidence>
<evidence type="ECO:0000256" key="10">
    <source>
        <dbReference type="ARBA" id="ARBA00022723"/>
    </source>
</evidence>
<dbReference type="GO" id="GO:0005737">
    <property type="term" value="C:cytoplasm"/>
    <property type="evidence" value="ECO:0007669"/>
    <property type="project" value="TreeGrafter"/>
</dbReference>
<evidence type="ECO:0000256" key="9">
    <source>
        <dbReference type="ARBA" id="ARBA00022598"/>
    </source>
</evidence>
<dbReference type="InterPro" id="IPR036565">
    <property type="entry name" value="Mur-like_cat_sf"/>
</dbReference>
<comment type="cofactor">
    <cofactor evidence="1">
        <name>Mg(2+)</name>
        <dbReference type="ChEBI" id="CHEBI:18420"/>
    </cofactor>
</comment>
<evidence type="ECO:0000256" key="16">
    <source>
        <dbReference type="ARBA" id="ARBA00030592"/>
    </source>
</evidence>
<evidence type="ECO:0000259" key="23">
    <source>
        <dbReference type="Pfam" id="PF02875"/>
    </source>
</evidence>
<evidence type="ECO:0000256" key="1">
    <source>
        <dbReference type="ARBA" id="ARBA00001946"/>
    </source>
</evidence>
<proteinExistence type="inferred from homology"/>
<dbReference type="KEGG" id="lacs:H4075_12355"/>
<comment type="similarity">
    <text evidence="5 22">Belongs to the folylpolyglutamate synthase family.</text>
</comment>
<evidence type="ECO:0000256" key="14">
    <source>
        <dbReference type="ARBA" id="ARBA00022909"/>
    </source>
</evidence>
<dbReference type="NCBIfam" id="TIGR01499">
    <property type="entry name" value="folC"/>
    <property type="match status" value="1"/>
</dbReference>
<dbReference type="PANTHER" id="PTHR11136">
    <property type="entry name" value="FOLYLPOLYGLUTAMATE SYNTHASE-RELATED"/>
    <property type="match status" value="1"/>
</dbReference>
<dbReference type="SUPFAM" id="SSF53623">
    <property type="entry name" value="MurD-like peptide ligases, catalytic domain"/>
    <property type="match status" value="1"/>
</dbReference>
<dbReference type="InterPro" id="IPR013221">
    <property type="entry name" value="Mur_ligase_cen"/>
</dbReference>
<evidence type="ECO:0000256" key="7">
    <source>
        <dbReference type="ARBA" id="ARBA00013025"/>
    </source>
</evidence>
<evidence type="ECO:0000256" key="20">
    <source>
        <dbReference type="ARBA" id="ARBA00049035"/>
    </source>
</evidence>
<keyword evidence="12 22" id="KW-0067">ATP-binding</keyword>
<dbReference type="GO" id="GO:0046872">
    <property type="term" value="F:metal ion binding"/>
    <property type="evidence" value="ECO:0007669"/>
    <property type="project" value="UniProtKB-KW"/>
</dbReference>
<dbReference type="EC" id="6.3.2.12" evidence="6"/>
<keyword evidence="13" id="KW-0460">Magnesium</keyword>
<feature type="domain" description="Mur ligase central" evidence="24">
    <location>
        <begin position="51"/>
        <end position="271"/>
    </location>
</feature>
<keyword evidence="10" id="KW-0479">Metal-binding</keyword>
<evidence type="ECO:0000256" key="17">
    <source>
        <dbReference type="ARBA" id="ARBA00032510"/>
    </source>
</evidence>
<evidence type="ECO:0000256" key="21">
    <source>
        <dbReference type="ARBA" id="ARBA00049161"/>
    </source>
</evidence>
<keyword evidence="11 22" id="KW-0547">Nucleotide-binding</keyword>
<evidence type="ECO:0000256" key="15">
    <source>
        <dbReference type="ARBA" id="ARBA00030048"/>
    </source>
</evidence>
<comment type="pathway">
    <text evidence="4">Cofactor biosynthesis; tetrahydrofolylpolyglutamate biosynthesis.</text>
</comment>
<sequence>MTYQETIDYLFTRLPMFSRIGAAAIKKDLHNTIALCEALDNPYQHFKSIHIAGTNGKGSVSHMLAAILQTAGYKTGLYTSPHLHDFRERIKVNGEMIAEQYVVDFTKRVQPLIDEIEPSFFEITVAMAFEYFKDQKVDIAVIEVGLGGRLDSTNIITPELSIITNIGWDHMNLLGDSLEKIAYEKAGIIKQQIPVVVGETLPETKPVFEQKANAMQAPLHFSYDEFNVSGKKTIDHKLVVDVQERKTKTAFQYTLDLPGVYQTKNILTALSSVRQLQQQGWKISEEHVQTALATSRQINGLHGRWEVIHEHPTVVMDVGHNEDGVKQIVAQLKESSYNKLHIIIGMVKDKEIEKVLALLPTEATYYFTKAHIPRALPEADLHARASVFKLEGETFEDVNSAISTALHYAAKDDLILVCGSVFLVGEVDVKAIDNRQ</sequence>
<comment type="catalytic activity">
    <reaction evidence="19">
        <text>10-formyltetrahydrofolyl-(gamma-L-Glu)(n) + L-glutamate + ATP = 10-formyltetrahydrofolyl-(gamma-L-Glu)(n+1) + ADP + phosphate + H(+)</text>
        <dbReference type="Rhea" id="RHEA:51904"/>
        <dbReference type="Rhea" id="RHEA-COMP:13088"/>
        <dbReference type="Rhea" id="RHEA-COMP:14300"/>
        <dbReference type="ChEBI" id="CHEBI:15378"/>
        <dbReference type="ChEBI" id="CHEBI:29985"/>
        <dbReference type="ChEBI" id="CHEBI:30616"/>
        <dbReference type="ChEBI" id="CHEBI:43474"/>
        <dbReference type="ChEBI" id="CHEBI:134413"/>
        <dbReference type="ChEBI" id="CHEBI:456216"/>
        <dbReference type="EC" id="6.3.2.17"/>
    </reaction>
</comment>
<evidence type="ECO:0000256" key="13">
    <source>
        <dbReference type="ARBA" id="ARBA00022842"/>
    </source>
</evidence>
<keyword evidence="14" id="KW-0289">Folate biosynthesis</keyword>
<dbReference type="PIRSF" id="PIRSF001563">
    <property type="entry name" value="Folylpolyglu_synth"/>
    <property type="match status" value="1"/>
</dbReference>
<dbReference type="Pfam" id="PF02875">
    <property type="entry name" value="Mur_ligase_C"/>
    <property type="match status" value="1"/>
</dbReference>
<comment type="function">
    <text evidence="2">Functions in two distinct reactions of the de novo folate biosynthetic pathway. Catalyzes the addition of a glutamate residue to dihydropteroate (7,8-dihydropteroate or H2Pte) to form dihydrofolate (7,8-dihydrofolate monoglutamate or H2Pte-Glu). Also catalyzes successive additions of L-glutamate to tetrahydrofolate or 10-formyltetrahydrofolate or 5,10-methylenetetrahydrofolate, leading to folylpolyglutamate derivatives.</text>
</comment>
<dbReference type="RefSeq" id="WP_182801151.1">
    <property type="nucleotide sequence ID" value="NZ_CP060007.1"/>
</dbReference>
<dbReference type="InterPro" id="IPR001645">
    <property type="entry name" value="Folylpolyglutamate_synth"/>
</dbReference>
<accession>A0A7G5XBN2</accession>
<evidence type="ECO:0000256" key="6">
    <source>
        <dbReference type="ARBA" id="ARBA00013023"/>
    </source>
</evidence>
<keyword evidence="26" id="KW-1185">Reference proteome</keyword>
<dbReference type="GO" id="GO:0005524">
    <property type="term" value="F:ATP binding"/>
    <property type="evidence" value="ECO:0007669"/>
    <property type="project" value="UniProtKB-KW"/>
</dbReference>
<name>A0A7G5XBN2_9BACT</name>
<evidence type="ECO:0000256" key="12">
    <source>
        <dbReference type="ARBA" id="ARBA00022840"/>
    </source>
</evidence>
<dbReference type="GO" id="GO:0004326">
    <property type="term" value="F:tetrahydrofolylpolyglutamate synthase activity"/>
    <property type="evidence" value="ECO:0007669"/>
    <property type="project" value="UniProtKB-EC"/>
</dbReference>
<dbReference type="PROSITE" id="PS01012">
    <property type="entry name" value="FOLYLPOLYGLU_SYNT_2"/>
    <property type="match status" value="1"/>
</dbReference>
<evidence type="ECO:0000256" key="8">
    <source>
        <dbReference type="ARBA" id="ARBA00019357"/>
    </source>
</evidence>
<dbReference type="Proteomes" id="UP000515344">
    <property type="component" value="Chromosome"/>
</dbReference>
<evidence type="ECO:0000313" key="26">
    <source>
        <dbReference type="Proteomes" id="UP000515344"/>
    </source>
</evidence>
<dbReference type="FunFam" id="3.40.1190.10:FF:000011">
    <property type="entry name" value="Folylpolyglutamate synthase/dihydrofolate synthase"/>
    <property type="match status" value="1"/>
</dbReference>
<dbReference type="InterPro" id="IPR036615">
    <property type="entry name" value="Mur_ligase_C_dom_sf"/>
</dbReference>
<evidence type="ECO:0000256" key="3">
    <source>
        <dbReference type="ARBA" id="ARBA00004799"/>
    </source>
</evidence>
<dbReference type="InterPro" id="IPR004101">
    <property type="entry name" value="Mur_ligase_C"/>
</dbReference>
<organism evidence="25 26">
    <name type="scientific">Lacibacter sediminis</name>
    <dbReference type="NCBI Taxonomy" id="2760713"/>
    <lineage>
        <taxon>Bacteria</taxon>
        <taxon>Pseudomonadati</taxon>
        <taxon>Bacteroidota</taxon>
        <taxon>Chitinophagia</taxon>
        <taxon>Chitinophagales</taxon>
        <taxon>Chitinophagaceae</taxon>
        <taxon>Lacibacter</taxon>
    </lineage>
</organism>
<comment type="pathway">
    <text evidence="3">Cofactor biosynthesis; tetrahydrofolate biosynthesis; 7,8-dihydrofolate from 2-amino-4-hydroxy-6-hydroxymethyl-7,8-dihydropteridine diphosphate and 4-aminobenzoate: step 2/2.</text>
</comment>
<evidence type="ECO:0000256" key="19">
    <source>
        <dbReference type="ARBA" id="ARBA00047808"/>
    </source>
</evidence>
<comment type="catalytic activity">
    <reaction evidence="18">
        <text>(6S)-5,6,7,8-tetrahydrofolyl-(gamma-L-Glu)(n) + L-glutamate + ATP = (6S)-5,6,7,8-tetrahydrofolyl-(gamma-L-Glu)(n+1) + ADP + phosphate + H(+)</text>
        <dbReference type="Rhea" id="RHEA:10580"/>
        <dbReference type="Rhea" id="RHEA-COMP:14738"/>
        <dbReference type="Rhea" id="RHEA-COMP:14740"/>
        <dbReference type="ChEBI" id="CHEBI:15378"/>
        <dbReference type="ChEBI" id="CHEBI:29985"/>
        <dbReference type="ChEBI" id="CHEBI:30616"/>
        <dbReference type="ChEBI" id="CHEBI:43474"/>
        <dbReference type="ChEBI" id="CHEBI:141005"/>
        <dbReference type="ChEBI" id="CHEBI:456216"/>
        <dbReference type="EC" id="6.3.2.17"/>
    </reaction>
</comment>
<evidence type="ECO:0000256" key="22">
    <source>
        <dbReference type="PIRNR" id="PIRNR001563"/>
    </source>
</evidence>
<evidence type="ECO:0000259" key="24">
    <source>
        <dbReference type="Pfam" id="PF08245"/>
    </source>
</evidence>
<dbReference type="EMBL" id="CP060007">
    <property type="protein sequence ID" value="QNA42885.1"/>
    <property type="molecule type" value="Genomic_DNA"/>
</dbReference>
<dbReference type="AlphaFoldDB" id="A0A7G5XBN2"/>
<protein>
    <recommendedName>
        <fullName evidence="8">Dihydrofolate synthase/folylpolyglutamate synthase</fullName>
        <ecNumber evidence="6">6.3.2.12</ecNumber>
        <ecNumber evidence="7">6.3.2.17</ecNumber>
    </recommendedName>
    <alternativeName>
        <fullName evidence="17">Folylpoly-gamma-glutamate synthetase-dihydrofolate synthetase</fullName>
    </alternativeName>
    <alternativeName>
        <fullName evidence="15">Folylpolyglutamate synthetase</fullName>
    </alternativeName>
    <alternativeName>
        <fullName evidence="16">Tetrahydrofolylpolyglutamate synthase</fullName>
    </alternativeName>
</protein>
<dbReference type="SUPFAM" id="SSF53244">
    <property type="entry name" value="MurD-like peptide ligases, peptide-binding domain"/>
    <property type="match status" value="1"/>
</dbReference>
<feature type="domain" description="Mur ligase C-terminal" evidence="23">
    <location>
        <begin position="303"/>
        <end position="420"/>
    </location>
</feature>
<dbReference type="Pfam" id="PF08245">
    <property type="entry name" value="Mur_ligase_M"/>
    <property type="match status" value="1"/>
</dbReference>
<dbReference type="GO" id="GO:0008841">
    <property type="term" value="F:dihydrofolate synthase activity"/>
    <property type="evidence" value="ECO:0007669"/>
    <property type="project" value="UniProtKB-EC"/>
</dbReference>
<dbReference type="PANTHER" id="PTHR11136:SF0">
    <property type="entry name" value="DIHYDROFOLATE SYNTHETASE-RELATED"/>
    <property type="match status" value="1"/>
</dbReference>
<evidence type="ECO:0000256" key="11">
    <source>
        <dbReference type="ARBA" id="ARBA00022741"/>
    </source>
</evidence>
<dbReference type="GO" id="GO:0046656">
    <property type="term" value="P:folic acid biosynthetic process"/>
    <property type="evidence" value="ECO:0007669"/>
    <property type="project" value="UniProtKB-KW"/>
</dbReference>
<evidence type="ECO:0000256" key="2">
    <source>
        <dbReference type="ARBA" id="ARBA00002714"/>
    </source>
</evidence>
<dbReference type="EC" id="6.3.2.17" evidence="7"/>
<evidence type="ECO:0000256" key="4">
    <source>
        <dbReference type="ARBA" id="ARBA00005150"/>
    </source>
</evidence>
<comment type="catalytic activity">
    <reaction evidence="20">
        <text>(6R)-5,10-methylenetetrahydrofolyl-(gamma-L-Glu)(n) + L-glutamate + ATP = (6R)-5,10-methylenetetrahydrofolyl-(gamma-L-Glu)(n+1) + ADP + phosphate + H(+)</text>
        <dbReference type="Rhea" id="RHEA:51912"/>
        <dbReference type="Rhea" id="RHEA-COMP:13257"/>
        <dbReference type="Rhea" id="RHEA-COMP:13258"/>
        <dbReference type="ChEBI" id="CHEBI:15378"/>
        <dbReference type="ChEBI" id="CHEBI:29985"/>
        <dbReference type="ChEBI" id="CHEBI:30616"/>
        <dbReference type="ChEBI" id="CHEBI:43474"/>
        <dbReference type="ChEBI" id="CHEBI:136572"/>
        <dbReference type="ChEBI" id="CHEBI:456216"/>
        <dbReference type="EC" id="6.3.2.17"/>
    </reaction>
</comment>
<gene>
    <name evidence="25" type="ORF">H4075_12355</name>
</gene>
<dbReference type="InterPro" id="IPR018109">
    <property type="entry name" value="Folylpolyglutamate_synth_CS"/>
</dbReference>